<evidence type="ECO:0000256" key="3">
    <source>
        <dbReference type="ARBA" id="ARBA00012787"/>
    </source>
</evidence>
<dbReference type="GO" id="GO:1990481">
    <property type="term" value="P:mRNA pseudouridine synthesis"/>
    <property type="evidence" value="ECO:0007669"/>
    <property type="project" value="TreeGrafter"/>
</dbReference>
<reference evidence="7 8" key="1">
    <citation type="submission" date="2017-09" db="EMBL/GenBank/DDBJ databases">
        <title>Depth-based differentiation of microbial function through sediment-hosted aquifers and enrichment of novel symbionts in the deep terrestrial subsurface.</title>
        <authorList>
            <person name="Probst A.J."/>
            <person name="Ladd B."/>
            <person name="Jarett J.K."/>
            <person name="Geller-Mcgrath D.E."/>
            <person name="Sieber C.M."/>
            <person name="Emerson J.B."/>
            <person name="Anantharaman K."/>
            <person name="Thomas B.C."/>
            <person name="Malmstrom R."/>
            <person name="Stieglmeier M."/>
            <person name="Klingl A."/>
            <person name="Woyke T."/>
            <person name="Ryan C.M."/>
            <person name="Banfield J.F."/>
        </authorList>
    </citation>
    <scope>NUCLEOTIDE SEQUENCE [LARGE SCALE GENOMIC DNA]</scope>
    <source>
        <strain evidence="7">CG10_big_fil_rev_8_21_14_0_10_32_10</strain>
    </source>
</reference>
<protein>
    <recommendedName>
        <fullName evidence="3">tRNA pseudouridine(55) synthase</fullName>
        <ecNumber evidence="3">5.4.99.25</ecNumber>
    </recommendedName>
</protein>
<dbReference type="GO" id="GO:0160148">
    <property type="term" value="F:tRNA pseudouridine(55) synthase activity"/>
    <property type="evidence" value="ECO:0007669"/>
    <property type="project" value="UniProtKB-EC"/>
</dbReference>
<name>A0A2H0RC07_UNCKA</name>
<evidence type="ECO:0000256" key="4">
    <source>
        <dbReference type="ARBA" id="ARBA00022694"/>
    </source>
</evidence>
<evidence type="ECO:0000256" key="1">
    <source>
        <dbReference type="ARBA" id="ARBA00000385"/>
    </source>
</evidence>
<dbReference type="InterPro" id="IPR002501">
    <property type="entry name" value="PsdUridine_synth_N"/>
</dbReference>
<dbReference type="InterPro" id="IPR020103">
    <property type="entry name" value="PsdUridine_synth_cat_dom_sf"/>
</dbReference>
<dbReference type="SUPFAM" id="SSF55120">
    <property type="entry name" value="Pseudouridine synthase"/>
    <property type="match status" value="1"/>
</dbReference>
<evidence type="ECO:0000259" key="6">
    <source>
        <dbReference type="Pfam" id="PF01509"/>
    </source>
</evidence>
<dbReference type="EC" id="5.4.99.25" evidence="3"/>
<keyword evidence="5" id="KW-0413">Isomerase</keyword>
<keyword evidence="4" id="KW-0819">tRNA processing</keyword>
<comment type="caution">
    <text evidence="7">The sequence shown here is derived from an EMBL/GenBank/DDBJ whole genome shotgun (WGS) entry which is preliminary data.</text>
</comment>
<dbReference type="Proteomes" id="UP000230214">
    <property type="component" value="Unassembled WGS sequence"/>
</dbReference>
<dbReference type="GO" id="GO:0003723">
    <property type="term" value="F:RNA binding"/>
    <property type="evidence" value="ECO:0007669"/>
    <property type="project" value="InterPro"/>
</dbReference>
<comment type="similarity">
    <text evidence="2">Belongs to the pseudouridine synthase TruB family. Type 1 subfamily.</text>
</comment>
<dbReference type="Gene3D" id="3.30.2350.10">
    <property type="entry name" value="Pseudouridine synthase"/>
    <property type="match status" value="1"/>
</dbReference>
<evidence type="ECO:0000256" key="2">
    <source>
        <dbReference type="ARBA" id="ARBA00005642"/>
    </source>
</evidence>
<sequence>MFYYNIPVLVFKKVGLTPKECINEQKKSRGVNYFHLGNLDPMAEGLLVLIPFAFRFLEGFLKNFKKEYYFSVLQGISTDSHDLLGLIINYDVNCSRITDKNFKEIIEKIKKQRLQSPPKISYKNLNTQNKRINFLNGINLPNLPNKKVCIYSFDYIGHKVVHKNRLMSYIRANFRPLKNDFRQKEIFEKYKSLYTKFPENFIIYDFRVKVSSGFYIRSLVR</sequence>
<dbReference type="EMBL" id="PCXU01000027">
    <property type="protein sequence ID" value="PIR43355.1"/>
    <property type="molecule type" value="Genomic_DNA"/>
</dbReference>
<dbReference type="GO" id="GO:0006400">
    <property type="term" value="P:tRNA modification"/>
    <property type="evidence" value="ECO:0007669"/>
    <property type="project" value="TreeGrafter"/>
</dbReference>
<accession>A0A2H0RC07</accession>
<dbReference type="AlphaFoldDB" id="A0A2H0RC07"/>
<dbReference type="PANTHER" id="PTHR13767:SF2">
    <property type="entry name" value="PSEUDOURIDYLATE SYNTHASE TRUB1"/>
    <property type="match status" value="1"/>
</dbReference>
<proteinExistence type="inferred from homology"/>
<evidence type="ECO:0000256" key="5">
    <source>
        <dbReference type="ARBA" id="ARBA00023235"/>
    </source>
</evidence>
<gene>
    <name evidence="7" type="ORF">COV24_03255</name>
</gene>
<comment type="catalytic activity">
    <reaction evidence="1">
        <text>uridine(55) in tRNA = pseudouridine(55) in tRNA</text>
        <dbReference type="Rhea" id="RHEA:42532"/>
        <dbReference type="Rhea" id="RHEA-COMP:10101"/>
        <dbReference type="Rhea" id="RHEA-COMP:10102"/>
        <dbReference type="ChEBI" id="CHEBI:65314"/>
        <dbReference type="ChEBI" id="CHEBI:65315"/>
        <dbReference type="EC" id="5.4.99.25"/>
    </reaction>
</comment>
<feature type="non-terminal residue" evidence="7">
    <location>
        <position position="221"/>
    </location>
</feature>
<dbReference type="PANTHER" id="PTHR13767">
    <property type="entry name" value="TRNA-PSEUDOURIDINE SYNTHASE"/>
    <property type="match status" value="1"/>
</dbReference>
<organism evidence="7 8">
    <name type="scientific">candidate division WWE3 bacterium CG10_big_fil_rev_8_21_14_0_10_32_10</name>
    <dbReference type="NCBI Taxonomy" id="1975090"/>
    <lineage>
        <taxon>Bacteria</taxon>
        <taxon>Katanobacteria</taxon>
    </lineage>
</organism>
<evidence type="ECO:0000313" key="8">
    <source>
        <dbReference type="Proteomes" id="UP000230214"/>
    </source>
</evidence>
<dbReference type="InterPro" id="IPR014780">
    <property type="entry name" value="tRNA_psdUridine_synth_TruB"/>
</dbReference>
<feature type="domain" description="Pseudouridine synthase II N-terminal" evidence="6">
    <location>
        <begin position="35"/>
        <end position="157"/>
    </location>
</feature>
<dbReference type="Pfam" id="PF01509">
    <property type="entry name" value="TruB_N"/>
    <property type="match status" value="1"/>
</dbReference>
<evidence type="ECO:0000313" key="7">
    <source>
        <dbReference type="EMBL" id="PIR43355.1"/>
    </source>
</evidence>